<dbReference type="PANTHER" id="PTHR11808:SF75">
    <property type="entry name" value="CYSTATHIONINE GAMMA-SYNTHASE"/>
    <property type="match status" value="1"/>
</dbReference>
<dbReference type="Proteomes" id="UP000681041">
    <property type="component" value="Chromosome"/>
</dbReference>
<evidence type="ECO:0000313" key="5">
    <source>
        <dbReference type="EMBL" id="QUH22532.1"/>
    </source>
</evidence>
<dbReference type="Pfam" id="PF01053">
    <property type="entry name" value="Cys_Met_Meta_PP"/>
    <property type="match status" value="1"/>
</dbReference>
<dbReference type="GO" id="GO:0004123">
    <property type="term" value="F:cystathionine gamma-lyase activity"/>
    <property type="evidence" value="ECO:0007669"/>
    <property type="project" value="TreeGrafter"/>
</dbReference>
<dbReference type="Gene3D" id="3.90.1150.10">
    <property type="entry name" value="Aspartate Aminotransferase, domain 1"/>
    <property type="match status" value="1"/>
</dbReference>
<dbReference type="FunFam" id="3.40.640.10:FF:000009">
    <property type="entry name" value="Cystathionine gamma-synthase homolog"/>
    <property type="match status" value="1"/>
</dbReference>
<evidence type="ECO:0000256" key="1">
    <source>
        <dbReference type="ARBA" id="ARBA00001933"/>
    </source>
</evidence>
<feature type="compositionally biased region" description="Basic residues" evidence="4">
    <location>
        <begin position="1"/>
        <end position="11"/>
    </location>
</feature>
<dbReference type="PROSITE" id="PS00868">
    <property type="entry name" value="CYS_MET_METAB_PP"/>
    <property type="match status" value="1"/>
</dbReference>
<dbReference type="GO" id="GO:0019346">
    <property type="term" value="P:transsulfuration"/>
    <property type="evidence" value="ECO:0007669"/>
    <property type="project" value="InterPro"/>
</dbReference>
<dbReference type="Gene3D" id="3.40.640.10">
    <property type="entry name" value="Type I PLP-dependent aspartate aminotransferase-like (Major domain)"/>
    <property type="match status" value="1"/>
</dbReference>
<evidence type="ECO:0000256" key="3">
    <source>
        <dbReference type="ARBA" id="ARBA00022898"/>
    </source>
</evidence>
<evidence type="ECO:0000256" key="4">
    <source>
        <dbReference type="SAM" id="MobiDB-lite"/>
    </source>
</evidence>
<dbReference type="InterPro" id="IPR015424">
    <property type="entry name" value="PyrdxlP-dep_Trfase"/>
</dbReference>
<protein>
    <submittedName>
        <fullName evidence="5">PLP-dependent transferase</fullName>
    </submittedName>
</protein>
<dbReference type="CDD" id="cd00614">
    <property type="entry name" value="CGS_like"/>
    <property type="match status" value="1"/>
</dbReference>
<gene>
    <name evidence="5" type="ORF">HYG87_01500</name>
</gene>
<dbReference type="PANTHER" id="PTHR11808">
    <property type="entry name" value="TRANS-SULFURATION ENZYME FAMILY MEMBER"/>
    <property type="match status" value="1"/>
</dbReference>
<comment type="similarity">
    <text evidence="2">Belongs to the trans-sulfuration enzymes family.</text>
</comment>
<dbReference type="InterPro" id="IPR000277">
    <property type="entry name" value="Cys/Met-Metab_PyrdxlP-dep_enz"/>
</dbReference>
<keyword evidence="3" id="KW-0663">Pyridoxal phosphate</keyword>
<dbReference type="GO" id="GO:0019343">
    <property type="term" value="P:cysteine biosynthetic process via cystathionine"/>
    <property type="evidence" value="ECO:0007669"/>
    <property type="project" value="TreeGrafter"/>
</dbReference>
<organism evidence="5 6">
    <name type="scientific">Methanobacterium alkalithermotolerans</name>
    <dbReference type="NCBI Taxonomy" id="2731220"/>
    <lineage>
        <taxon>Archaea</taxon>
        <taxon>Methanobacteriati</taxon>
        <taxon>Methanobacteriota</taxon>
        <taxon>Methanomada group</taxon>
        <taxon>Methanobacteria</taxon>
        <taxon>Methanobacteriales</taxon>
        <taxon>Methanobacteriaceae</taxon>
        <taxon>Methanobacterium</taxon>
    </lineage>
</organism>
<dbReference type="InterPro" id="IPR054542">
    <property type="entry name" value="Cys_met_metab_PP"/>
</dbReference>
<dbReference type="RefSeq" id="WP_211533476.1">
    <property type="nucleotide sequence ID" value="NZ_CP058560.1"/>
</dbReference>
<dbReference type="InterPro" id="IPR015421">
    <property type="entry name" value="PyrdxlP-dep_Trfase_major"/>
</dbReference>
<dbReference type="GeneID" id="64819398"/>
<keyword evidence="6" id="KW-1185">Reference proteome</keyword>
<dbReference type="FunFam" id="3.90.1150.10:FF:000008">
    <property type="entry name" value="Cystathionine gamma-synthase"/>
    <property type="match status" value="1"/>
</dbReference>
<feature type="region of interest" description="Disordered" evidence="4">
    <location>
        <begin position="1"/>
        <end position="21"/>
    </location>
</feature>
<reference evidence="5" key="1">
    <citation type="submission" date="2020-07" db="EMBL/GenBank/DDBJ databases">
        <title>Methanobacterium. sp. MethCan genome.</title>
        <authorList>
            <person name="Postec A."/>
            <person name="Quemeneur M."/>
        </authorList>
    </citation>
    <scope>NUCLEOTIDE SEQUENCE</scope>
    <source>
        <strain evidence="5">MethCAN</strain>
    </source>
</reference>
<proteinExistence type="inferred from homology"/>
<dbReference type="PIRSF" id="PIRSF001434">
    <property type="entry name" value="CGS"/>
    <property type="match status" value="1"/>
</dbReference>
<dbReference type="KEGG" id="meme:HYG87_01500"/>
<dbReference type="GO" id="GO:0003962">
    <property type="term" value="F:cystathionine gamma-synthase activity"/>
    <property type="evidence" value="ECO:0007669"/>
    <property type="project" value="TreeGrafter"/>
</dbReference>
<dbReference type="SUPFAM" id="SSF53383">
    <property type="entry name" value="PLP-dependent transferases"/>
    <property type="match status" value="1"/>
</dbReference>
<dbReference type="AlphaFoldDB" id="A0A8T8K3Q1"/>
<dbReference type="GO" id="GO:0030170">
    <property type="term" value="F:pyridoxal phosphate binding"/>
    <property type="evidence" value="ECO:0007669"/>
    <property type="project" value="InterPro"/>
</dbReference>
<sequence>MRFKTKSVHAGRKPDPVTGAISTPIYQTSTFVFDDYKQPKEHDYSRTSNPTRSSLESALAILEGGHDGFAFSSGMSAISTTLHLLKAGDHVVSCDDIYGGTYRLFAEILPKFGIDFTFVRLDNEDVLRDAIKPNTRMIWSETPSNPLLNITDLEMVSQVAQESNQDILTVADNTFATPYFLKPIEWGIDLVVHSTTKYLNGHSDVIGGAVITTSPELSEDIHFLLNGLGTNAPPFDSWLILRGLKTLPLRMKQHAAAAQAVAEFLDDHPRTEEVFYPGLSSHPGHDIARRQMKGFGGVVSFNLKNEVKPFLNKLKIFSLAESLGGADSLVEHAATMSHASMTPLARKKAGISDKLIRLSIGLEDQDDLIEDLSLALE</sequence>
<comment type="cofactor">
    <cofactor evidence="1">
        <name>pyridoxal 5'-phosphate</name>
        <dbReference type="ChEBI" id="CHEBI:597326"/>
    </cofactor>
</comment>
<dbReference type="OrthoDB" id="43458at2157"/>
<accession>A0A8T8K3Q1</accession>
<evidence type="ECO:0000313" key="6">
    <source>
        <dbReference type="Proteomes" id="UP000681041"/>
    </source>
</evidence>
<dbReference type="InterPro" id="IPR015422">
    <property type="entry name" value="PyrdxlP-dep_Trfase_small"/>
</dbReference>
<keyword evidence="5" id="KW-0808">Transferase</keyword>
<evidence type="ECO:0000256" key="2">
    <source>
        <dbReference type="ARBA" id="ARBA00009077"/>
    </source>
</evidence>
<dbReference type="EMBL" id="CP058560">
    <property type="protein sequence ID" value="QUH22532.1"/>
    <property type="molecule type" value="Genomic_DNA"/>
</dbReference>
<dbReference type="GO" id="GO:0005737">
    <property type="term" value="C:cytoplasm"/>
    <property type="evidence" value="ECO:0007669"/>
    <property type="project" value="TreeGrafter"/>
</dbReference>
<name>A0A8T8K3Q1_9EURY</name>